<dbReference type="OrthoDB" id="3356382at2759"/>
<comment type="caution">
    <text evidence="2">The sequence shown here is derived from an EMBL/GenBank/DDBJ whole genome shotgun (WGS) entry which is preliminary data.</text>
</comment>
<protein>
    <recommendedName>
        <fullName evidence="5">F-box domain-containing protein</fullName>
    </recommendedName>
</protein>
<evidence type="ECO:0008006" key="5">
    <source>
        <dbReference type="Google" id="ProtNLM"/>
    </source>
</evidence>
<dbReference type="EMBL" id="SPOI01000148">
    <property type="protein sequence ID" value="TIB35347.1"/>
    <property type="molecule type" value="Genomic_DNA"/>
</dbReference>
<dbReference type="SUPFAM" id="SSF52047">
    <property type="entry name" value="RNI-like"/>
    <property type="match status" value="1"/>
</dbReference>
<dbReference type="EMBL" id="SPOF01000009">
    <property type="protein sequence ID" value="TIB14851.1"/>
    <property type="molecule type" value="Genomic_DNA"/>
</dbReference>
<gene>
    <name evidence="2" type="ORF">E3P86_02689</name>
    <name evidence="1" type="ORF">E3P90_01050</name>
</gene>
<name>A0A4T0HAN5_WALIC</name>
<sequence>MSTGIDFKDPLGVLPFELWEVIVVYSSSVDYASAQKLSLLSRNWRLMLLEMHQPWDSVVVNRIHKPSSPSQSFLDWLTLIHSRAKTGIKRVEWITNDSEESMTGYLDVIHGGSGSLYSISLKGYDSAMKSRGFKFRPPPTTSLDVFVETPSKSDYFDPDEVILRHTTGLQNLHLVNTFPNLLPISCSLKTLSMHFTKTFLDIGAVQNFIADHKELEYLSIKNLKQDIPANRLISLPRLKYLELINAGTLKDAIIATETQVVKIED</sequence>
<organism evidence="2 4">
    <name type="scientific">Wallemia ichthyophaga</name>
    <dbReference type="NCBI Taxonomy" id="245174"/>
    <lineage>
        <taxon>Eukaryota</taxon>
        <taxon>Fungi</taxon>
        <taxon>Dikarya</taxon>
        <taxon>Basidiomycota</taxon>
        <taxon>Wallemiomycotina</taxon>
        <taxon>Wallemiomycetes</taxon>
        <taxon>Wallemiales</taxon>
        <taxon>Wallemiaceae</taxon>
        <taxon>Wallemia</taxon>
    </lineage>
</organism>
<evidence type="ECO:0000313" key="2">
    <source>
        <dbReference type="EMBL" id="TIB35347.1"/>
    </source>
</evidence>
<dbReference type="AlphaFoldDB" id="A0A4T0HAN5"/>
<dbReference type="Proteomes" id="UP000306954">
    <property type="component" value="Unassembled WGS sequence"/>
</dbReference>
<dbReference type="Proteomes" id="UP000310689">
    <property type="component" value="Unassembled WGS sequence"/>
</dbReference>
<evidence type="ECO:0000313" key="3">
    <source>
        <dbReference type="Proteomes" id="UP000306954"/>
    </source>
</evidence>
<proteinExistence type="predicted"/>
<accession>A0A4T0HAN5</accession>
<evidence type="ECO:0000313" key="1">
    <source>
        <dbReference type="EMBL" id="TIB14851.1"/>
    </source>
</evidence>
<reference evidence="3 4" key="1">
    <citation type="submission" date="2019-03" db="EMBL/GenBank/DDBJ databases">
        <title>Sequencing 23 genomes of Wallemia ichthyophaga.</title>
        <authorList>
            <person name="Gostincar C."/>
        </authorList>
    </citation>
    <scope>NUCLEOTIDE SEQUENCE [LARGE SCALE GENOMIC DNA]</scope>
    <source>
        <strain evidence="2 4">EXF-6200</strain>
        <strain evidence="1 3">EXF-8621</strain>
    </source>
</reference>
<evidence type="ECO:0000313" key="4">
    <source>
        <dbReference type="Proteomes" id="UP000310689"/>
    </source>
</evidence>
<dbReference type="OMA" id="IKRVEWI"/>